<dbReference type="SUPFAM" id="SSF49777">
    <property type="entry name" value="PEBP-like"/>
    <property type="match status" value="1"/>
</dbReference>
<protein>
    <submittedName>
        <fullName evidence="1">Phosphatidylethanolamine-binding protein</fullName>
    </submittedName>
</protein>
<reference evidence="1" key="1">
    <citation type="journal article" date="2021" name="Nat. Commun.">
        <title>Genetic determinants of endophytism in the Arabidopsis root mycobiome.</title>
        <authorList>
            <person name="Mesny F."/>
            <person name="Miyauchi S."/>
            <person name="Thiergart T."/>
            <person name="Pickel B."/>
            <person name="Atanasova L."/>
            <person name="Karlsson M."/>
            <person name="Huettel B."/>
            <person name="Barry K.W."/>
            <person name="Haridas S."/>
            <person name="Chen C."/>
            <person name="Bauer D."/>
            <person name="Andreopoulos W."/>
            <person name="Pangilinan J."/>
            <person name="LaButti K."/>
            <person name="Riley R."/>
            <person name="Lipzen A."/>
            <person name="Clum A."/>
            <person name="Drula E."/>
            <person name="Henrissat B."/>
            <person name="Kohler A."/>
            <person name="Grigoriev I.V."/>
            <person name="Martin F.M."/>
            <person name="Hacquard S."/>
        </authorList>
    </citation>
    <scope>NUCLEOTIDE SEQUENCE</scope>
    <source>
        <strain evidence="1">MPI-CAGE-AT-0147</strain>
    </source>
</reference>
<dbReference type="GO" id="GO:0030162">
    <property type="term" value="P:regulation of proteolysis"/>
    <property type="evidence" value="ECO:0007669"/>
    <property type="project" value="TreeGrafter"/>
</dbReference>
<dbReference type="GO" id="GO:0046578">
    <property type="term" value="P:regulation of Ras protein signal transduction"/>
    <property type="evidence" value="ECO:0007669"/>
    <property type="project" value="TreeGrafter"/>
</dbReference>
<sequence>MGLEDLTQTLASSLEQARLVPGSATSIIPRNFEPTTELDVKFNGRALELGNLFRSSECKSAPSINFTPEVDAAPEASYMLLLVDPDAPTPDDPKFAFWRHWVLPGLQVNGQGATRTKDALTEYLGPGPKDDSKPHRYLFLLFREPAGLSLVKEDVGGEEFVQRRSFDPATFIAKNELQLVGVNWMLGAGDGWKE</sequence>
<dbReference type="GO" id="GO:0030414">
    <property type="term" value="F:peptidase inhibitor activity"/>
    <property type="evidence" value="ECO:0007669"/>
    <property type="project" value="TreeGrafter"/>
</dbReference>
<dbReference type="EMBL" id="JAGMUV010000025">
    <property type="protein sequence ID" value="KAH7120450.1"/>
    <property type="molecule type" value="Genomic_DNA"/>
</dbReference>
<accession>A0A9P9DH09</accession>
<dbReference type="GO" id="GO:0005543">
    <property type="term" value="F:phospholipid binding"/>
    <property type="evidence" value="ECO:0007669"/>
    <property type="project" value="TreeGrafter"/>
</dbReference>
<comment type="caution">
    <text evidence="1">The sequence shown here is derived from an EMBL/GenBank/DDBJ whole genome shotgun (WGS) entry which is preliminary data.</text>
</comment>
<dbReference type="Proteomes" id="UP000738349">
    <property type="component" value="Unassembled WGS sequence"/>
</dbReference>
<organism evidence="1 2">
    <name type="scientific">Dactylonectria macrodidyma</name>
    <dbReference type="NCBI Taxonomy" id="307937"/>
    <lineage>
        <taxon>Eukaryota</taxon>
        <taxon>Fungi</taxon>
        <taxon>Dikarya</taxon>
        <taxon>Ascomycota</taxon>
        <taxon>Pezizomycotina</taxon>
        <taxon>Sordariomycetes</taxon>
        <taxon>Hypocreomycetidae</taxon>
        <taxon>Hypocreales</taxon>
        <taxon>Nectriaceae</taxon>
        <taxon>Dactylonectria</taxon>
    </lineage>
</organism>
<name>A0A9P9DH09_9HYPO</name>
<dbReference type="Gene3D" id="3.90.280.10">
    <property type="entry name" value="PEBP-like"/>
    <property type="match status" value="1"/>
</dbReference>
<evidence type="ECO:0000313" key="1">
    <source>
        <dbReference type="EMBL" id="KAH7120450.1"/>
    </source>
</evidence>
<dbReference type="CDD" id="cd00866">
    <property type="entry name" value="PEBP_euk"/>
    <property type="match status" value="1"/>
</dbReference>
<gene>
    <name evidence="1" type="ORF">EDB81DRAFT_766517</name>
</gene>
<dbReference type="InterPro" id="IPR035810">
    <property type="entry name" value="PEBP_euk"/>
</dbReference>
<keyword evidence="2" id="KW-1185">Reference proteome</keyword>
<evidence type="ECO:0000313" key="2">
    <source>
        <dbReference type="Proteomes" id="UP000738349"/>
    </source>
</evidence>
<dbReference type="PANTHER" id="PTHR11362:SF85">
    <property type="entry name" value="INHIBITOR (TFS1), PUTATIVE (AFU_ORTHOLOGUE AFUA_4G08120)-RELATED"/>
    <property type="match status" value="1"/>
</dbReference>
<dbReference type="InterPro" id="IPR036610">
    <property type="entry name" value="PEBP-like_sf"/>
</dbReference>
<dbReference type="PANTHER" id="PTHR11362">
    <property type="entry name" value="PHOSPHATIDYLETHANOLAMINE-BINDING PROTEIN"/>
    <property type="match status" value="1"/>
</dbReference>
<dbReference type="OrthoDB" id="2506647at2759"/>
<dbReference type="InterPro" id="IPR008914">
    <property type="entry name" value="PEBP"/>
</dbReference>
<dbReference type="Pfam" id="PF01161">
    <property type="entry name" value="PBP"/>
    <property type="match status" value="1"/>
</dbReference>
<proteinExistence type="predicted"/>
<dbReference type="AlphaFoldDB" id="A0A9P9DH09"/>